<dbReference type="AlphaFoldDB" id="A0A315V031"/>
<keyword evidence="3" id="KW-1185">Reference proteome</keyword>
<feature type="region of interest" description="Disordered" evidence="1">
    <location>
        <begin position="55"/>
        <end position="119"/>
    </location>
</feature>
<dbReference type="Proteomes" id="UP000250572">
    <property type="component" value="Unassembled WGS sequence"/>
</dbReference>
<organism evidence="2 3">
    <name type="scientific">Gambusia affinis</name>
    <name type="common">Western mosquitofish</name>
    <name type="synonym">Heterandria affinis</name>
    <dbReference type="NCBI Taxonomy" id="33528"/>
    <lineage>
        <taxon>Eukaryota</taxon>
        <taxon>Metazoa</taxon>
        <taxon>Chordata</taxon>
        <taxon>Craniata</taxon>
        <taxon>Vertebrata</taxon>
        <taxon>Euteleostomi</taxon>
        <taxon>Actinopterygii</taxon>
        <taxon>Neopterygii</taxon>
        <taxon>Teleostei</taxon>
        <taxon>Neoteleostei</taxon>
        <taxon>Acanthomorphata</taxon>
        <taxon>Ovalentaria</taxon>
        <taxon>Atherinomorphae</taxon>
        <taxon>Cyprinodontiformes</taxon>
        <taxon>Poeciliidae</taxon>
        <taxon>Poeciliinae</taxon>
        <taxon>Gambusia</taxon>
    </lineage>
</organism>
<feature type="compositionally biased region" description="Low complexity" evidence="1">
    <location>
        <begin position="84"/>
        <end position="103"/>
    </location>
</feature>
<protein>
    <submittedName>
        <fullName evidence="2">Uncharacterized protein</fullName>
    </submittedName>
</protein>
<comment type="caution">
    <text evidence="2">The sequence shown here is derived from an EMBL/GenBank/DDBJ whole genome shotgun (WGS) entry which is preliminary data.</text>
</comment>
<sequence length="119" mass="13094">MQLCRAASRRPGGKAFTDCCRRTTSSTFTHRTLRPPADCFSRLFLLREQNRVKEIHPTRSKQLGCTRNPRDPLGRSGSASTVPSTRSSAAAAFSRQSRPSSASGNGRRRLGVQINTDSE</sequence>
<evidence type="ECO:0000313" key="2">
    <source>
        <dbReference type="EMBL" id="PWA16903.1"/>
    </source>
</evidence>
<evidence type="ECO:0000256" key="1">
    <source>
        <dbReference type="SAM" id="MobiDB-lite"/>
    </source>
</evidence>
<proteinExistence type="predicted"/>
<dbReference type="EMBL" id="NHOQ01002459">
    <property type="protein sequence ID" value="PWA16903.1"/>
    <property type="molecule type" value="Genomic_DNA"/>
</dbReference>
<accession>A0A315V031</accession>
<gene>
    <name evidence="2" type="ORF">CCH79_00012685</name>
</gene>
<name>A0A315V031_GAMAF</name>
<reference evidence="2 3" key="1">
    <citation type="journal article" date="2018" name="G3 (Bethesda)">
        <title>A High-Quality Reference Genome for the Invasive Mosquitofish Gambusia affinis Using a Chicago Library.</title>
        <authorList>
            <person name="Hoffberg S.L."/>
            <person name="Troendle N.J."/>
            <person name="Glenn T.C."/>
            <person name="Mahmud O."/>
            <person name="Louha S."/>
            <person name="Chalopin D."/>
            <person name="Bennetzen J.L."/>
            <person name="Mauricio R."/>
        </authorList>
    </citation>
    <scope>NUCLEOTIDE SEQUENCE [LARGE SCALE GENOMIC DNA]</scope>
    <source>
        <strain evidence="2">NE01/NJP1002.9</strain>
        <tissue evidence="2">Muscle</tissue>
    </source>
</reference>
<evidence type="ECO:0000313" key="3">
    <source>
        <dbReference type="Proteomes" id="UP000250572"/>
    </source>
</evidence>